<comment type="caution">
    <text evidence="2">The sequence shown here is derived from an EMBL/GenBank/DDBJ whole genome shotgun (WGS) entry which is preliminary data.</text>
</comment>
<keyword evidence="1" id="KW-0472">Membrane</keyword>
<keyword evidence="1" id="KW-1133">Transmembrane helix</keyword>
<organism evidence="2 3">
    <name type="scientific">Marihabitans asiaticum</name>
    <dbReference type="NCBI Taxonomy" id="415218"/>
    <lineage>
        <taxon>Bacteria</taxon>
        <taxon>Bacillati</taxon>
        <taxon>Actinomycetota</taxon>
        <taxon>Actinomycetes</taxon>
        <taxon>Micrococcales</taxon>
        <taxon>Intrasporangiaceae</taxon>
        <taxon>Marihabitans</taxon>
    </lineage>
</organism>
<proteinExistence type="predicted"/>
<feature type="transmembrane region" description="Helical" evidence="1">
    <location>
        <begin position="58"/>
        <end position="77"/>
    </location>
</feature>
<evidence type="ECO:0000313" key="3">
    <source>
        <dbReference type="Proteomes" id="UP000315628"/>
    </source>
</evidence>
<dbReference type="AlphaFoldDB" id="A0A560WGS6"/>
<accession>A0A560WGS6</accession>
<protein>
    <submittedName>
        <fullName evidence="2">Uncharacterized protein</fullName>
    </submittedName>
</protein>
<name>A0A560WGS6_9MICO</name>
<dbReference type="Proteomes" id="UP000315628">
    <property type="component" value="Unassembled WGS sequence"/>
</dbReference>
<dbReference type="EMBL" id="VIUW01000001">
    <property type="protein sequence ID" value="TWD16872.1"/>
    <property type="molecule type" value="Genomic_DNA"/>
</dbReference>
<keyword evidence="3" id="KW-1185">Reference proteome</keyword>
<feature type="transmembrane region" description="Helical" evidence="1">
    <location>
        <begin position="176"/>
        <end position="197"/>
    </location>
</feature>
<dbReference type="RefSeq" id="WP_211356456.1">
    <property type="nucleotide sequence ID" value="NZ_BAAAYT010000002.1"/>
</dbReference>
<feature type="transmembrane region" description="Helical" evidence="1">
    <location>
        <begin position="16"/>
        <end position="37"/>
    </location>
</feature>
<reference evidence="2 3" key="1">
    <citation type="submission" date="2019-06" db="EMBL/GenBank/DDBJ databases">
        <title>Sequencing the genomes of 1000 actinobacteria strains.</title>
        <authorList>
            <person name="Klenk H.-P."/>
        </authorList>
    </citation>
    <scope>NUCLEOTIDE SEQUENCE [LARGE SCALE GENOMIC DNA]</scope>
    <source>
        <strain evidence="2 3">DSM 18935</strain>
    </source>
</reference>
<feature type="transmembrane region" description="Helical" evidence="1">
    <location>
        <begin position="148"/>
        <end position="170"/>
    </location>
</feature>
<evidence type="ECO:0000313" key="2">
    <source>
        <dbReference type="EMBL" id="TWD16872.1"/>
    </source>
</evidence>
<gene>
    <name evidence="2" type="ORF">FB557_0418</name>
</gene>
<feature type="transmembrane region" description="Helical" evidence="1">
    <location>
        <begin position="116"/>
        <end position="136"/>
    </location>
</feature>
<keyword evidence="1" id="KW-0812">Transmembrane</keyword>
<sequence>MSERGPAGALGSARGWAVLAAVVLALAVVSLLTNATTAEQLSGRADGVLTLRWTLSRIVNAGTVWAGLAVLAGWLVARPLGALVAGPISGVASLAAHYGIGQLTGLMPAGSASDNLSWFVAALLTGPPLGLVGWLARRDDLLGLLARLVVPLGAVLEPILLGWFAPHALATQPDRISGWVAGGVLVLAGLVGGAVVLRRRQRVASRTFGSAPG</sequence>
<evidence type="ECO:0000256" key="1">
    <source>
        <dbReference type="SAM" id="Phobius"/>
    </source>
</evidence>